<sequence>MLYVSIITAAAAAAFIFGGRREGTHKLLHALAAVYGKGKIPAEKTEAFAKEERACHAMHGGMPPHHTTERRERECVCMRAEGAKPDEAMQSRSIHHPRGLDKETRSSSLLSSPLSSAQLSSGHPSSPVCMERGL</sequence>
<dbReference type="Gramene" id="HORVU.MOREX.r2.2HG0130870.1">
    <property type="protein sequence ID" value="HORVU.MOREX.r2.2HG0130870.1.CDS.1"/>
    <property type="gene ID" value="HORVU.MOREX.r2.2HG0130870"/>
</dbReference>
<accession>A0A8I6WNM8</accession>
<proteinExistence type="predicted"/>
<evidence type="ECO:0000256" key="1">
    <source>
        <dbReference type="SAM" id="MobiDB-lite"/>
    </source>
</evidence>
<evidence type="ECO:0000313" key="2">
    <source>
        <dbReference type="EnsemblPlants" id="HORVU.MOREX.r3.2HG0158820.1.CDS1"/>
    </source>
</evidence>
<dbReference type="EnsemblPlants" id="HORVU.MOREX.r3.2HG0158820.1">
    <property type="protein sequence ID" value="HORVU.MOREX.r3.2HG0158820.1.CDS1"/>
    <property type="gene ID" value="HORVU.MOREX.r3.2HG0158820"/>
</dbReference>
<reference evidence="3" key="1">
    <citation type="journal article" date="2012" name="Nature">
        <title>A physical, genetic and functional sequence assembly of the barley genome.</title>
        <authorList>
            <consortium name="The International Barley Genome Sequencing Consortium"/>
            <person name="Mayer K.F."/>
            <person name="Waugh R."/>
            <person name="Brown J.W."/>
            <person name="Schulman A."/>
            <person name="Langridge P."/>
            <person name="Platzer M."/>
            <person name="Fincher G.B."/>
            <person name="Muehlbauer G.J."/>
            <person name="Sato K."/>
            <person name="Close T.J."/>
            <person name="Wise R.P."/>
            <person name="Stein N."/>
        </authorList>
    </citation>
    <scope>NUCLEOTIDE SEQUENCE [LARGE SCALE GENOMIC DNA]</scope>
    <source>
        <strain evidence="3">cv. Morex</strain>
    </source>
</reference>
<feature type="compositionally biased region" description="Low complexity" evidence="1">
    <location>
        <begin position="106"/>
        <end position="121"/>
    </location>
</feature>
<reference evidence="2" key="2">
    <citation type="submission" date="2020-10" db="EMBL/GenBank/DDBJ databases">
        <authorList>
            <person name="Scholz U."/>
            <person name="Mascher M."/>
            <person name="Fiebig A."/>
        </authorList>
    </citation>
    <scope>NUCLEOTIDE SEQUENCE [LARGE SCALE GENOMIC DNA]</scope>
    <source>
        <strain evidence="2">cv. Morex</strain>
    </source>
</reference>
<organism evidence="2 3">
    <name type="scientific">Hordeum vulgare subsp. vulgare</name>
    <name type="common">Domesticated barley</name>
    <dbReference type="NCBI Taxonomy" id="112509"/>
    <lineage>
        <taxon>Eukaryota</taxon>
        <taxon>Viridiplantae</taxon>
        <taxon>Streptophyta</taxon>
        <taxon>Embryophyta</taxon>
        <taxon>Tracheophyta</taxon>
        <taxon>Spermatophyta</taxon>
        <taxon>Magnoliopsida</taxon>
        <taxon>Liliopsida</taxon>
        <taxon>Poales</taxon>
        <taxon>Poaceae</taxon>
        <taxon>BOP clade</taxon>
        <taxon>Pooideae</taxon>
        <taxon>Triticodae</taxon>
        <taxon>Triticeae</taxon>
        <taxon>Hordeinae</taxon>
        <taxon>Hordeum</taxon>
    </lineage>
</organism>
<name>A0A8I6WNM8_HORVV</name>
<protein>
    <submittedName>
        <fullName evidence="2">Uncharacterized protein</fullName>
    </submittedName>
</protein>
<evidence type="ECO:0000313" key="3">
    <source>
        <dbReference type="Proteomes" id="UP000011116"/>
    </source>
</evidence>
<keyword evidence="3" id="KW-1185">Reference proteome</keyword>
<feature type="region of interest" description="Disordered" evidence="1">
    <location>
        <begin position="85"/>
        <end position="134"/>
    </location>
</feature>
<dbReference type="Proteomes" id="UP000011116">
    <property type="component" value="Chromosome 2H"/>
</dbReference>
<dbReference type="AlphaFoldDB" id="A0A8I6WNM8"/>
<dbReference type="Gramene" id="HORVU.MOREX.r3.2HG0158820.1">
    <property type="protein sequence ID" value="HORVU.MOREX.r3.2HG0158820.1.CDS1"/>
    <property type="gene ID" value="HORVU.MOREX.r3.2HG0158820"/>
</dbReference>
<reference evidence="2" key="3">
    <citation type="submission" date="2022-01" db="UniProtKB">
        <authorList>
            <consortium name="EnsemblPlants"/>
        </authorList>
    </citation>
    <scope>IDENTIFICATION</scope>
    <source>
        <strain evidence="2">subsp. vulgare</strain>
    </source>
</reference>